<dbReference type="AlphaFoldDB" id="M5G432"/>
<protein>
    <recommendedName>
        <fullName evidence="3">RNI-like protein</fullName>
    </recommendedName>
</protein>
<sequence length="483" mass="53665">MPRPQRPHRVWIVEDVICDVMSYCAPRDICNLGMTCHCLFQIYLDVVFGELDSLGPLYGVLPDPSLSPAAPTGLRSLISRSHASKKAHNPKTHSVGRITMYTARVRSLTIGQGGEDDAHRINNLRSILGPLPLQTCFPQLQSLRIIADDPRTVANSIPLALPMLRSFALIINFEDRKLDLSVKDSYESSGLPVYFRHLRSLSRLDSLTITCANTSRRPVSEVEAHGLLYLTRQFPRLSTLDISNLILTDTLVHNLSKLPMLERLFVCLPNGKESVLTPGPLAFSNLHHLTINCDATELSWFMHGLQAPHLASLQLHAGCRALCPQTAPKFSELVGAKFRNLRVFGLHVWSEDGSDTCWTFASFHGMLRCRAMECFGVMLPSLVIATDEDVQLIVKAWPRLRDLQLGHSQVTSDFERPSPGSTSLFIQGPGCVAFTNAKLPLTVAGVMLARPSNDETILNFHRRNCSCYPSFIPSNPVIHLHLP</sequence>
<evidence type="ECO:0000313" key="1">
    <source>
        <dbReference type="EMBL" id="EJU02970.1"/>
    </source>
</evidence>
<dbReference type="Gene3D" id="3.80.10.10">
    <property type="entry name" value="Ribonuclease Inhibitor"/>
    <property type="match status" value="1"/>
</dbReference>
<dbReference type="SUPFAM" id="SSF52047">
    <property type="entry name" value="RNI-like"/>
    <property type="match status" value="1"/>
</dbReference>
<reference evidence="1 2" key="1">
    <citation type="journal article" date="2012" name="Science">
        <title>The Paleozoic origin of enzymatic lignin decomposition reconstructed from 31 fungal genomes.</title>
        <authorList>
            <person name="Floudas D."/>
            <person name="Binder M."/>
            <person name="Riley R."/>
            <person name="Barry K."/>
            <person name="Blanchette R.A."/>
            <person name="Henrissat B."/>
            <person name="Martinez A.T."/>
            <person name="Otillar R."/>
            <person name="Spatafora J.W."/>
            <person name="Yadav J.S."/>
            <person name="Aerts A."/>
            <person name="Benoit I."/>
            <person name="Boyd A."/>
            <person name="Carlson A."/>
            <person name="Copeland A."/>
            <person name="Coutinho P.M."/>
            <person name="de Vries R.P."/>
            <person name="Ferreira P."/>
            <person name="Findley K."/>
            <person name="Foster B."/>
            <person name="Gaskell J."/>
            <person name="Glotzer D."/>
            <person name="Gorecki P."/>
            <person name="Heitman J."/>
            <person name="Hesse C."/>
            <person name="Hori C."/>
            <person name="Igarashi K."/>
            <person name="Jurgens J.A."/>
            <person name="Kallen N."/>
            <person name="Kersten P."/>
            <person name="Kohler A."/>
            <person name="Kuees U."/>
            <person name="Kumar T.K.A."/>
            <person name="Kuo A."/>
            <person name="LaButti K."/>
            <person name="Larrondo L.F."/>
            <person name="Lindquist E."/>
            <person name="Ling A."/>
            <person name="Lombard V."/>
            <person name="Lucas S."/>
            <person name="Lundell T."/>
            <person name="Martin R."/>
            <person name="McLaughlin D.J."/>
            <person name="Morgenstern I."/>
            <person name="Morin E."/>
            <person name="Murat C."/>
            <person name="Nagy L.G."/>
            <person name="Nolan M."/>
            <person name="Ohm R.A."/>
            <person name="Patyshakuliyeva A."/>
            <person name="Rokas A."/>
            <person name="Ruiz-Duenas F.J."/>
            <person name="Sabat G."/>
            <person name="Salamov A."/>
            <person name="Samejima M."/>
            <person name="Schmutz J."/>
            <person name="Slot J.C."/>
            <person name="St John F."/>
            <person name="Stenlid J."/>
            <person name="Sun H."/>
            <person name="Sun S."/>
            <person name="Syed K."/>
            <person name="Tsang A."/>
            <person name="Wiebenga A."/>
            <person name="Young D."/>
            <person name="Pisabarro A."/>
            <person name="Eastwood D.C."/>
            <person name="Martin F."/>
            <person name="Cullen D."/>
            <person name="Grigoriev I.V."/>
            <person name="Hibbett D.S."/>
        </authorList>
    </citation>
    <scope>NUCLEOTIDE SEQUENCE [LARGE SCALE GENOMIC DNA]</scope>
    <source>
        <strain evidence="1 2">DJM-731 SS1</strain>
    </source>
</reference>
<dbReference type="RefSeq" id="XP_040629864.1">
    <property type="nucleotide sequence ID" value="XM_040768208.1"/>
</dbReference>
<accession>M5G432</accession>
<keyword evidence="2" id="KW-1185">Reference proteome</keyword>
<proteinExistence type="predicted"/>
<dbReference type="InterPro" id="IPR032675">
    <property type="entry name" value="LRR_dom_sf"/>
</dbReference>
<dbReference type="GeneID" id="63683270"/>
<dbReference type="CDD" id="cd09917">
    <property type="entry name" value="F-box_SF"/>
    <property type="match status" value="1"/>
</dbReference>
<dbReference type="HOGENOM" id="CLU_565012_0_0_1"/>
<evidence type="ECO:0008006" key="3">
    <source>
        <dbReference type="Google" id="ProtNLM"/>
    </source>
</evidence>
<dbReference type="Proteomes" id="UP000030653">
    <property type="component" value="Unassembled WGS sequence"/>
</dbReference>
<name>M5G432_DACPD</name>
<dbReference type="EMBL" id="JH795860">
    <property type="protein sequence ID" value="EJU02970.1"/>
    <property type="molecule type" value="Genomic_DNA"/>
</dbReference>
<organism evidence="1 2">
    <name type="scientific">Dacryopinax primogenitus (strain DJM 731)</name>
    <name type="common">Brown rot fungus</name>
    <dbReference type="NCBI Taxonomy" id="1858805"/>
    <lineage>
        <taxon>Eukaryota</taxon>
        <taxon>Fungi</taxon>
        <taxon>Dikarya</taxon>
        <taxon>Basidiomycota</taxon>
        <taxon>Agaricomycotina</taxon>
        <taxon>Dacrymycetes</taxon>
        <taxon>Dacrymycetales</taxon>
        <taxon>Dacrymycetaceae</taxon>
        <taxon>Dacryopinax</taxon>
    </lineage>
</organism>
<gene>
    <name evidence="1" type="ORF">DACRYDRAFT_106147</name>
</gene>
<dbReference type="OrthoDB" id="3041441at2759"/>
<evidence type="ECO:0000313" key="2">
    <source>
        <dbReference type="Proteomes" id="UP000030653"/>
    </source>
</evidence>